<accession>A0A382UJE9</accession>
<feature type="non-terminal residue" evidence="2">
    <location>
        <position position="55"/>
    </location>
</feature>
<feature type="region of interest" description="Disordered" evidence="1">
    <location>
        <begin position="1"/>
        <end position="31"/>
    </location>
</feature>
<reference evidence="2" key="1">
    <citation type="submission" date="2018-05" db="EMBL/GenBank/DDBJ databases">
        <authorList>
            <person name="Lanie J.A."/>
            <person name="Ng W.-L."/>
            <person name="Kazmierczak K.M."/>
            <person name="Andrzejewski T.M."/>
            <person name="Davidsen T.M."/>
            <person name="Wayne K.J."/>
            <person name="Tettelin H."/>
            <person name="Glass J.I."/>
            <person name="Rusch D."/>
            <person name="Podicherti R."/>
            <person name="Tsui H.-C.T."/>
            <person name="Winkler M.E."/>
        </authorList>
    </citation>
    <scope>NUCLEOTIDE SEQUENCE</scope>
</reference>
<dbReference type="GO" id="GO:0031419">
    <property type="term" value="F:cobalamin binding"/>
    <property type="evidence" value="ECO:0007669"/>
    <property type="project" value="InterPro"/>
</dbReference>
<proteinExistence type="predicted"/>
<feature type="compositionally biased region" description="Polar residues" evidence="1">
    <location>
        <begin position="20"/>
        <end position="31"/>
    </location>
</feature>
<evidence type="ECO:0008006" key="3">
    <source>
        <dbReference type="Google" id="ProtNLM"/>
    </source>
</evidence>
<dbReference type="SUPFAM" id="SSF51703">
    <property type="entry name" value="Cobalamin (vitamin B12)-dependent enzymes"/>
    <property type="match status" value="1"/>
</dbReference>
<evidence type="ECO:0000256" key="1">
    <source>
        <dbReference type="SAM" id="MobiDB-lite"/>
    </source>
</evidence>
<dbReference type="Gene3D" id="3.20.20.240">
    <property type="entry name" value="Methylmalonyl-CoA mutase"/>
    <property type="match status" value="1"/>
</dbReference>
<name>A0A382UJE9_9ZZZZ</name>
<dbReference type="EMBL" id="UINC01144712">
    <property type="protein sequence ID" value="SVD34393.1"/>
    <property type="molecule type" value="Genomic_DNA"/>
</dbReference>
<dbReference type="AlphaFoldDB" id="A0A382UJE9"/>
<organism evidence="2">
    <name type="scientific">marine metagenome</name>
    <dbReference type="NCBI Taxonomy" id="408172"/>
    <lineage>
        <taxon>unclassified sequences</taxon>
        <taxon>metagenomes</taxon>
        <taxon>ecological metagenomes</taxon>
    </lineage>
</organism>
<protein>
    <recommendedName>
        <fullName evidence="3">Methylmalonyl-CoA mutase domain-containing protein</fullName>
    </recommendedName>
</protein>
<dbReference type="GO" id="GO:0003824">
    <property type="term" value="F:catalytic activity"/>
    <property type="evidence" value="ECO:0007669"/>
    <property type="project" value="InterPro"/>
</dbReference>
<gene>
    <name evidence="2" type="ORF">METZ01_LOCUS387247</name>
</gene>
<sequence length="55" mass="6209">MPKSKKPSSPSLKDWEKQATSELNGKASSSIHWKTPEGIEIKPLYTAEDLEKFAY</sequence>
<dbReference type="InterPro" id="IPR016176">
    <property type="entry name" value="Cbl-dep_enz_cat"/>
</dbReference>
<evidence type="ECO:0000313" key="2">
    <source>
        <dbReference type="EMBL" id="SVD34393.1"/>
    </source>
</evidence>